<feature type="region of interest" description="Disordered" evidence="8">
    <location>
        <begin position="372"/>
        <end position="391"/>
    </location>
</feature>
<evidence type="ECO:0000256" key="8">
    <source>
        <dbReference type="SAM" id="MobiDB-lite"/>
    </source>
</evidence>
<feature type="domain" description="4Fe-4S ferredoxin-type" evidence="10">
    <location>
        <begin position="55"/>
        <end position="87"/>
    </location>
</feature>
<dbReference type="PANTHER" id="PTHR47354:SF5">
    <property type="entry name" value="PROTEIN RFBI"/>
    <property type="match status" value="1"/>
</dbReference>
<dbReference type="Pfam" id="PF00106">
    <property type="entry name" value="adh_short"/>
    <property type="match status" value="1"/>
</dbReference>
<proteinExistence type="inferred from homology"/>
<dbReference type="InterPro" id="IPR001433">
    <property type="entry name" value="OxRdtase_FAD/NAD-bd"/>
</dbReference>
<evidence type="ECO:0000256" key="4">
    <source>
        <dbReference type="ARBA" id="ARBA00023014"/>
    </source>
</evidence>
<keyword evidence="13" id="KW-1185">Reference proteome</keyword>
<dbReference type="PROSITE" id="PS00061">
    <property type="entry name" value="ADH_SHORT"/>
    <property type="match status" value="1"/>
</dbReference>
<dbReference type="Gene3D" id="3.40.50.720">
    <property type="entry name" value="NAD(P)-binding Rossmann-like Domain"/>
    <property type="match status" value="1"/>
</dbReference>
<dbReference type="NCBIfam" id="NF040810">
    <property type="entry name" value="BenC"/>
    <property type="match status" value="1"/>
</dbReference>
<dbReference type="GO" id="GO:0047116">
    <property type="term" value="F:1,6-dihydroxycyclohexa-2,4-diene-1-carboxylate dehydrogenase activity"/>
    <property type="evidence" value="ECO:0007669"/>
    <property type="project" value="UniProtKB-EC"/>
</dbReference>
<dbReference type="InterPro" id="IPR020904">
    <property type="entry name" value="Sc_DH/Rdtase_CS"/>
</dbReference>
<dbReference type="SUPFAM" id="SSF52343">
    <property type="entry name" value="Ferredoxin reductase-like, C-terminal NADP-linked domain"/>
    <property type="match status" value="1"/>
</dbReference>
<name>A0ABS5RHE6_9MYCO</name>
<dbReference type="InterPro" id="IPR047683">
    <property type="entry name" value="BenC-like_FAD_NAD-bd"/>
</dbReference>
<feature type="compositionally biased region" description="Pro residues" evidence="8">
    <location>
        <begin position="1"/>
        <end position="10"/>
    </location>
</feature>
<dbReference type="InterPro" id="IPR017927">
    <property type="entry name" value="FAD-bd_FR_type"/>
</dbReference>
<dbReference type="PROSITE" id="PS51384">
    <property type="entry name" value="FAD_FR"/>
    <property type="match status" value="1"/>
</dbReference>
<dbReference type="PROSITE" id="PS51085">
    <property type="entry name" value="2FE2S_FER_2"/>
    <property type="match status" value="1"/>
</dbReference>
<dbReference type="PANTHER" id="PTHR47354">
    <property type="entry name" value="NADH OXIDOREDUCTASE HCR"/>
    <property type="match status" value="1"/>
</dbReference>
<feature type="domain" description="FAD-binding FR-type" evidence="11">
    <location>
        <begin position="128"/>
        <end position="228"/>
    </location>
</feature>
<dbReference type="PROSITE" id="PS00197">
    <property type="entry name" value="2FE2S_FER_1"/>
    <property type="match status" value="1"/>
</dbReference>
<dbReference type="InterPro" id="IPR001041">
    <property type="entry name" value="2Fe-2S_ferredoxin-type"/>
</dbReference>
<reference evidence="12 13" key="1">
    <citation type="submission" date="2021-05" db="EMBL/GenBank/DDBJ databases">
        <title>Mycobacterium acidophilum sp. nov., an extremely acid-tolerant member of the genus Mycobacterium.</title>
        <authorList>
            <person name="Xia J."/>
        </authorList>
    </citation>
    <scope>NUCLEOTIDE SEQUENCE [LARGE SCALE GENOMIC DNA]</scope>
    <source>
        <strain evidence="12 13">M1</strain>
    </source>
</reference>
<dbReference type="CDD" id="cd00207">
    <property type="entry name" value="fer2"/>
    <property type="match status" value="1"/>
</dbReference>
<dbReference type="SUPFAM" id="SSF51735">
    <property type="entry name" value="NAD(P)-binding Rossmann-fold domains"/>
    <property type="match status" value="1"/>
</dbReference>
<dbReference type="Pfam" id="PF00175">
    <property type="entry name" value="NAD_binding_1"/>
    <property type="match status" value="1"/>
</dbReference>
<dbReference type="SMART" id="SM00895">
    <property type="entry name" value="FCD"/>
    <property type="match status" value="1"/>
</dbReference>
<dbReference type="CDD" id="cd06209">
    <property type="entry name" value="BenDO_FAD_NAD"/>
    <property type="match status" value="1"/>
</dbReference>
<dbReference type="SUPFAM" id="SSF63380">
    <property type="entry name" value="Riboflavin synthase domain-like"/>
    <property type="match status" value="1"/>
</dbReference>
<dbReference type="InterPro" id="IPR047686">
    <property type="entry name" value="BenD"/>
</dbReference>
<keyword evidence="3" id="KW-0479">Metal-binding</keyword>
<evidence type="ECO:0000259" key="9">
    <source>
        <dbReference type="PROSITE" id="PS51085"/>
    </source>
</evidence>
<dbReference type="InterPro" id="IPR008333">
    <property type="entry name" value="Cbr1-like_FAD-bd_dom"/>
</dbReference>
<dbReference type="Gene3D" id="2.40.30.10">
    <property type="entry name" value="Translation factors"/>
    <property type="match status" value="1"/>
</dbReference>
<evidence type="ECO:0000313" key="12">
    <source>
        <dbReference type="EMBL" id="MBS9533609.1"/>
    </source>
</evidence>
<dbReference type="InterPro" id="IPR017896">
    <property type="entry name" value="4Fe4S_Fe-S-bd"/>
</dbReference>
<comment type="similarity">
    <text evidence="2">Belongs to the short-chain dehydrogenases/reductases (SDR) family.</text>
</comment>
<sequence>MTATLPPAPPAETSTVTPPGAKGAAPVHQVALGFEDGVTRFIDCAEDQTVAGASYRQRVNIPVDCLDGVCGTCKAFCESGTYDRGNYVPDALTEDEAAAGYCLPCVMKPRSNLILQIRSTSEVAKTRATSYSGTLVQLNRLSASTMLIGVEIPHRAELTFLPGQYANISVPGTDQTRSYSFSNAPNDNRLTFLVKLTPGGVMSTYLTDRAAVGDRLEFTGPHGSFFLRETDRPVLLLAGGTGLAPVLAILRKLRDDGSRRRAHLIYGVSNDTDLVALDALAEVAAGLPGFTWDYCVSDPNSTAPNRGPERAYVTSLVSPEHLYDGDVAIYVCGPPPMVEAVRKHMTDADLPLTGFYYEKFALALPAGAEPVTPDGAADAGQAAPPGPRPAPVEELLPAADARSVIGQLILPAAEIIAHPDAVVATAEGDLGHRVLGQLLIPAGTGAGTALNPGDELIPAPDGRAVLGQELFAPTAVPGGSLAPLVDEDAGEELIPAGGRSLVGQEIFGAAPTPPPAPAAVVADGTVAPDGYQIGEEHPAVHESDAIFEAREALELGAVELTLGRLTSQQLTGYRLLAESTLPYVDSDHFADAAQYTETNAAFHEYLFTLTGNEHLLQAYQALGVKGRMDEVLRNATWCHPLCAKDHVDIVAAFEAGDRAGARTLISAHADRSKQTMRRAMADALAVRRPKFITPGRFDGKVVVVTGAAQGIGERTARRINAEGGTLVLADRSELVVELARELTDTPVPGSPQTLAVTVDLEQPDGAQSLVQQAISRFGHIDVLINNVGGAINFKPFTEFTGEEIRAEVDRSLLTTLFACRAALPSMVHRGHGVIVNVSSAATRGVNRIPYSAAKGGINAITASLAMEYADAGIRVCATAPGGTQAPARRISRGTPEAGSDTERSWFQAHIDQTLDSSLLKRYGTLDEQAAAICFLASDEASYITGTVLPVAGGDQG</sequence>
<evidence type="ECO:0000313" key="13">
    <source>
        <dbReference type="Proteomes" id="UP001519535"/>
    </source>
</evidence>
<evidence type="ECO:0000256" key="7">
    <source>
        <dbReference type="ARBA" id="ARBA00023163"/>
    </source>
</evidence>
<keyword evidence="5" id="KW-0805">Transcription regulation</keyword>
<protein>
    <submittedName>
        <fullName evidence="12">1,6-dihydroxycyclohexa-2,4-diene-1-carboxylate dehydrogenase</fullName>
        <ecNumber evidence="12">1.3.1.25</ecNumber>
    </submittedName>
</protein>
<evidence type="ECO:0000259" key="10">
    <source>
        <dbReference type="PROSITE" id="PS51379"/>
    </source>
</evidence>
<feature type="region of interest" description="Disordered" evidence="8">
    <location>
        <begin position="1"/>
        <end position="22"/>
    </location>
</feature>
<keyword evidence="6" id="KW-0238">DNA-binding</keyword>
<dbReference type="InterPro" id="IPR006058">
    <property type="entry name" value="2Fe2S_fd_BS"/>
</dbReference>
<dbReference type="InterPro" id="IPR036291">
    <property type="entry name" value="NAD(P)-bd_dom_sf"/>
</dbReference>
<dbReference type="InterPro" id="IPR050415">
    <property type="entry name" value="MRET"/>
</dbReference>
<dbReference type="Pfam" id="PF07729">
    <property type="entry name" value="FCD"/>
    <property type="match status" value="1"/>
</dbReference>
<dbReference type="Gene3D" id="3.40.50.80">
    <property type="entry name" value="Nucleotide-binding domain of ferredoxin-NADP reductase (FNR) module"/>
    <property type="match status" value="1"/>
</dbReference>
<dbReference type="RefSeq" id="WP_214092494.1">
    <property type="nucleotide sequence ID" value="NZ_JAHCLR010000013.1"/>
</dbReference>
<dbReference type="InterPro" id="IPR011711">
    <property type="entry name" value="GntR_C"/>
</dbReference>
<accession>A0ABS5RHE6</accession>
<gene>
    <name evidence="12" type="ORF">KIH27_08425</name>
</gene>
<dbReference type="EC" id="1.3.1.25" evidence="12"/>
<comment type="caution">
    <text evidence="12">The sequence shown here is derived from an EMBL/GenBank/DDBJ whole genome shotgun (WGS) entry which is preliminary data.</text>
</comment>
<dbReference type="PRINTS" id="PR00081">
    <property type="entry name" value="GDHRDH"/>
</dbReference>
<feature type="compositionally biased region" description="Low complexity" evidence="8">
    <location>
        <begin position="373"/>
        <end position="383"/>
    </location>
</feature>
<dbReference type="InterPro" id="IPR012675">
    <property type="entry name" value="Beta-grasp_dom_sf"/>
</dbReference>
<dbReference type="InterPro" id="IPR002347">
    <property type="entry name" value="SDR_fam"/>
</dbReference>
<keyword evidence="7" id="KW-0804">Transcription</keyword>
<dbReference type="NCBIfam" id="NF040811">
    <property type="entry name" value="BenD"/>
    <property type="match status" value="1"/>
</dbReference>
<dbReference type="PROSITE" id="PS51379">
    <property type="entry name" value="4FE4S_FER_2"/>
    <property type="match status" value="1"/>
</dbReference>
<evidence type="ECO:0000256" key="2">
    <source>
        <dbReference type="ARBA" id="ARBA00006484"/>
    </source>
</evidence>
<organism evidence="12 13">
    <name type="scientific">Mycolicibacter acidiphilus</name>
    <dbReference type="NCBI Taxonomy" id="2835306"/>
    <lineage>
        <taxon>Bacteria</taxon>
        <taxon>Bacillati</taxon>
        <taxon>Actinomycetota</taxon>
        <taxon>Actinomycetes</taxon>
        <taxon>Mycobacteriales</taxon>
        <taxon>Mycobacteriaceae</taxon>
        <taxon>Mycolicibacter</taxon>
    </lineage>
</organism>
<keyword evidence="12" id="KW-0560">Oxidoreductase</keyword>
<dbReference type="Pfam" id="PF00970">
    <property type="entry name" value="FAD_binding_6"/>
    <property type="match status" value="1"/>
</dbReference>
<dbReference type="NCBIfam" id="NF009463">
    <property type="entry name" value="PRK12823.1"/>
    <property type="match status" value="1"/>
</dbReference>
<dbReference type="Pfam" id="PF00111">
    <property type="entry name" value="Fer2"/>
    <property type="match status" value="1"/>
</dbReference>
<feature type="domain" description="2Fe-2S ferredoxin-type" evidence="9">
    <location>
        <begin position="28"/>
        <end position="121"/>
    </location>
</feature>
<keyword evidence="4" id="KW-0411">Iron-sulfur</keyword>
<keyword evidence="3" id="KW-0408">Iron</keyword>
<dbReference type="PRINTS" id="PR00080">
    <property type="entry name" value="SDRFAMILY"/>
</dbReference>
<dbReference type="InterPro" id="IPR036010">
    <property type="entry name" value="2Fe-2S_ferredoxin-like_sf"/>
</dbReference>
<evidence type="ECO:0000256" key="6">
    <source>
        <dbReference type="ARBA" id="ARBA00023125"/>
    </source>
</evidence>
<dbReference type="Gene3D" id="1.20.120.530">
    <property type="entry name" value="GntR ligand-binding domain-like"/>
    <property type="match status" value="1"/>
</dbReference>
<dbReference type="InterPro" id="IPR017938">
    <property type="entry name" value="Riboflavin_synthase-like_b-brl"/>
</dbReference>
<evidence type="ECO:0000259" key="11">
    <source>
        <dbReference type="PROSITE" id="PS51384"/>
    </source>
</evidence>
<dbReference type="SUPFAM" id="SSF54292">
    <property type="entry name" value="2Fe-2S ferredoxin-like"/>
    <property type="match status" value="1"/>
</dbReference>
<dbReference type="EMBL" id="JAHCLR010000013">
    <property type="protein sequence ID" value="MBS9533609.1"/>
    <property type="molecule type" value="Genomic_DNA"/>
</dbReference>
<dbReference type="InterPro" id="IPR008920">
    <property type="entry name" value="TF_FadR/GntR_C"/>
</dbReference>
<evidence type="ECO:0000256" key="5">
    <source>
        <dbReference type="ARBA" id="ARBA00023015"/>
    </source>
</evidence>
<evidence type="ECO:0000256" key="3">
    <source>
        <dbReference type="ARBA" id="ARBA00022714"/>
    </source>
</evidence>
<dbReference type="Gene3D" id="3.10.20.30">
    <property type="match status" value="1"/>
</dbReference>
<keyword evidence="3" id="KW-0001">2Fe-2S</keyword>
<dbReference type="SUPFAM" id="SSF48008">
    <property type="entry name" value="GntR ligand-binding domain-like"/>
    <property type="match status" value="1"/>
</dbReference>
<dbReference type="InterPro" id="IPR039261">
    <property type="entry name" value="FNR_nucleotide-bd"/>
</dbReference>
<comment type="cofactor">
    <cofactor evidence="1">
        <name>FAD</name>
        <dbReference type="ChEBI" id="CHEBI:57692"/>
    </cofactor>
</comment>
<dbReference type="Proteomes" id="UP001519535">
    <property type="component" value="Unassembled WGS sequence"/>
</dbReference>
<evidence type="ECO:0000256" key="1">
    <source>
        <dbReference type="ARBA" id="ARBA00001974"/>
    </source>
</evidence>